<evidence type="ECO:0000313" key="1">
    <source>
        <dbReference type="EMBL" id="SBQ48326.1"/>
    </source>
</evidence>
<protein>
    <submittedName>
        <fullName evidence="1">Serine/threonine kinase 32C</fullName>
    </submittedName>
</protein>
<feature type="non-terminal residue" evidence="1">
    <location>
        <position position="1"/>
    </location>
</feature>
<feature type="non-terminal residue" evidence="1">
    <location>
        <position position="93"/>
    </location>
</feature>
<sequence length="93" mass="10768">IIQLMKALGLCPPKPPPRKVALIWGKCVCFSSWSAFLWSQGLPETHLQEVMFLFRSCLFLIISLLLHQTRWSSELRNNPVVPLAPAFHRSRRR</sequence>
<dbReference type="GO" id="GO:0016301">
    <property type="term" value="F:kinase activity"/>
    <property type="evidence" value="ECO:0007669"/>
    <property type="project" value="UniProtKB-KW"/>
</dbReference>
<reference evidence="1" key="1">
    <citation type="submission" date="2016-05" db="EMBL/GenBank/DDBJ databases">
        <authorList>
            <person name="Lavstsen T."/>
            <person name="Jespersen J.S."/>
        </authorList>
    </citation>
    <scope>NUCLEOTIDE SEQUENCE</scope>
    <source>
        <tissue evidence="1">Brain</tissue>
    </source>
</reference>
<name>A0A1A8EN90_9TELE</name>
<gene>
    <name evidence="1" type="primary">CABZ01072625.1</name>
</gene>
<reference evidence="1" key="2">
    <citation type="submission" date="2016-06" db="EMBL/GenBank/DDBJ databases">
        <title>The genome of a short-lived fish provides insights into sex chromosome evolution and the genetic control of aging.</title>
        <authorList>
            <person name="Reichwald K."/>
            <person name="Felder M."/>
            <person name="Petzold A."/>
            <person name="Koch P."/>
            <person name="Groth M."/>
            <person name="Platzer M."/>
        </authorList>
    </citation>
    <scope>NUCLEOTIDE SEQUENCE</scope>
    <source>
        <tissue evidence="1">Brain</tissue>
    </source>
</reference>
<accession>A0A1A8EN90</accession>
<keyword evidence="1" id="KW-0418">Kinase</keyword>
<dbReference type="EMBL" id="HAEB01001805">
    <property type="protein sequence ID" value="SBQ48326.1"/>
    <property type="molecule type" value="Transcribed_RNA"/>
</dbReference>
<proteinExistence type="predicted"/>
<organism evidence="1">
    <name type="scientific">Nothobranchius korthausae</name>
    <dbReference type="NCBI Taxonomy" id="1143690"/>
    <lineage>
        <taxon>Eukaryota</taxon>
        <taxon>Metazoa</taxon>
        <taxon>Chordata</taxon>
        <taxon>Craniata</taxon>
        <taxon>Vertebrata</taxon>
        <taxon>Euteleostomi</taxon>
        <taxon>Actinopterygii</taxon>
        <taxon>Neopterygii</taxon>
        <taxon>Teleostei</taxon>
        <taxon>Neoteleostei</taxon>
        <taxon>Acanthomorphata</taxon>
        <taxon>Ovalentaria</taxon>
        <taxon>Atherinomorphae</taxon>
        <taxon>Cyprinodontiformes</taxon>
        <taxon>Nothobranchiidae</taxon>
        <taxon>Nothobranchius</taxon>
    </lineage>
</organism>
<keyword evidence="1" id="KW-0808">Transferase</keyword>
<dbReference type="AlphaFoldDB" id="A0A1A8EN90"/>